<evidence type="ECO:0000256" key="6">
    <source>
        <dbReference type="ARBA" id="ARBA00022989"/>
    </source>
</evidence>
<evidence type="ECO:0000313" key="10">
    <source>
        <dbReference type="EMBL" id="GEC09499.1"/>
    </source>
</evidence>
<comment type="caution">
    <text evidence="10">The sequence shown here is derived from an EMBL/GenBank/DDBJ whole genome shotgun (WGS) entry which is preliminary data.</text>
</comment>
<evidence type="ECO:0000256" key="3">
    <source>
        <dbReference type="ARBA" id="ARBA00022676"/>
    </source>
</evidence>
<protein>
    <submittedName>
        <fullName evidence="10">Uncharacterized protein</fullName>
    </submittedName>
</protein>
<dbReference type="RefSeq" id="WP_308439636.1">
    <property type="nucleotide sequence ID" value="NZ_BJND01000073.1"/>
</dbReference>
<dbReference type="Proteomes" id="UP000317881">
    <property type="component" value="Unassembled WGS sequence"/>
</dbReference>
<dbReference type="PANTHER" id="PTHR33908">
    <property type="entry name" value="MANNOSYLTRANSFERASE YKCB-RELATED"/>
    <property type="match status" value="1"/>
</dbReference>
<keyword evidence="5 9" id="KW-0812">Transmembrane</keyword>
<gene>
    <name evidence="10" type="ORF">SSP24_71540</name>
</gene>
<reference evidence="10 11" key="1">
    <citation type="submission" date="2019-06" db="EMBL/GenBank/DDBJ databases">
        <title>Whole genome shotgun sequence of Streptomyces spinoverrucosus NBRC 14228.</title>
        <authorList>
            <person name="Hosoyama A."/>
            <person name="Uohara A."/>
            <person name="Ohji S."/>
            <person name="Ichikawa N."/>
        </authorList>
    </citation>
    <scope>NUCLEOTIDE SEQUENCE [LARGE SCALE GENOMIC DNA]</scope>
    <source>
        <strain evidence="10 11">NBRC 14228</strain>
    </source>
</reference>
<sequence length="588" mass="62212">MVNGEPETKGTGRVGVAVVAMPAFVMLGIGLWGLDRGGMWRDEAVTFQVARRSLPEIWRLLHSVDAVHGLYYLLMHPVLALRADEVVLRLPSVCAAALTAGLVAALGARLARPRVGLWAGLLYAVTPMAGHFAQEGRSYALVAACAAGATLLLVRAVAGAAWWPYGLVVAVTCLLHELAVLVLLAHALTLAHARVPRAVWGRWARAAVGAVLVLVPLIVVSWTQAEQVAWLPVPRMGSVERLLRSFTGAEGEVFWAYVILIAAALWPGRGRATLPRRRPSLVGVALPLMTVPPLTLIAVSQIKPMYDDRYVLYALAGAPLLAAAGADRLLRGVGRSPLATVTGVLAVGLAFAHQFPLHRQERTPSVRADNLSTVSADAARELSPGDPVLFVPAIGRRAALAYPEAFRGVWDVALGVPAPESGTLYGEEVHAAELRRRLAGLDQLWVVAELYARRARWVPRDPAERVKLTVVAEQFVPYEPRQEFVRGGATLRLYVRRAGAASPTALTASVWGVRGGAGSPASTGSAPGAAVGPASTGRMTEATRSRLDPAGRPVPATGTPGLTAAPQPPPLLPPQPPPPPAPPRRAPS</sequence>
<feature type="transmembrane region" description="Helical" evidence="9">
    <location>
        <begin position="140"/>
        <end position="163"/>
    </location>
</feature>
<keyword evidence="2" id="KW-1003">Cell membrane</keyword>
<evidence type="ECO:0000256" key="7">
    <source>
        <dbReference type="ARBA" id="ARBA00023136"/>
    </source>
</evidence>
<name>A0A4Y3VV05_9ACTN</name>
<keyword evidence="7 9" id="KW-0472">Membrane</keyword>
<dbReference type="InterPro" id="IPR050297">
    <property type="entry name" value="LipidA_mod_glycosyltrf_83"/>
</dbReference>
<keyword evidence="4" id="KW-0808">Transferase</keyword>
<dbReference type="GO" id="GO:0016763">
    <property type="term" value="F:pentosyltransferase activity"/>
    <property type="evidence" value="ECO:0007669"/>
    <property type="project" value="TreeGrafter"/>
</dbReference>
<dbReference type="GO" id="GO:0009103">
    <property type="term" value="P:lipopolysaccharide biosynthetic process"/>
    <property type="evidence" value="ECO:0007669"/>
    <property type="project" value="UniProtKB-ARBA"/>
</dbReference>
<dbReference type="EMBL" id="BJND01000073">
    <property type="protein sequence ID" value="GEC09499.1"/>
    <property type="molecule type" value="Genomic_DNA"/>
</dbReference>
<proteinExistence type="predicted"/>
<comment type="subcellular location">
    <subcellularLocation>
        <location evidence="1">Cell membrane</location>
        <topology evidence="1">Multi-pass membrane protein</topology>
    </subcellularLocation>
</comment>
<dbReference type="GO" id="GO:0005886">
    <property type="term" value="C:plasma membrane"/>
    <property type="evidence" value="ECO:0007669"/>
    <property type="project" value="UniProtKB-SubCell"/>
</dbReference>
<feature type="region of interest" description="Disordered" evidence="8">
    <location>
        <begin position="515"/>
        <end position="588"/>
    </location>
</feature>
<feature type="compositionally biased region" description="Pro residues" evidence="8">
    <location>
        <begin position="566"/>
        <end position="588"/>
    </location>
</feature>
<feature type="transmembrane region" description="Helical" evidence="9">
    <location>
        <begin position="86"/>
        <end position="109"/>
    </location>
</feature>
<feature type="compositionally biased region" description="Low complexity" evidence="8">
    <location>
        <begin position="519"/>
        <end position="537"/>
    </location>
</feature>
<organism evidence="10 11">
    <name type="scientific">Streptomyces spinoverrucosus</name>
    <dbReference type="NCBI Taxonomy" id="284043"/>
    <lineage>
        <taxon>Bacteria</taxon>
        <taxon>Bacillati</taxon>
        <taxon>Actinomycetota</taxon>
        <taxon>Actinomycetes</taxon>
        <taxon>Kitasatosporales</taxon>
        <taxon>Streptomycetaceae</taxon>
        <taxon>Streptomyces</taxon>
    </lineage>
</organism>
<feature type="transmembrane region" description="Helical" evidence="9">
    <location>
        <begin position="280"/>
        <end position="298"/>
    </location>
</feature>
<evidence type="ECO:0000256" key="8">
    <source>
        <dbReference type="SAM" id="MobiDB-lite"/>
    </source>
</evidence>
<feature type="transmembrane region" description="Helical" evidence="9">
    <location>
        <begin position="203"/>
        <end position="225"/>
    </location>
</feature>
<keyword evidence="6 9" id="KW-1133">Transmembrane helix</keyword>
<evidence type="ECO:0000256" key="9">
    <source>
        <dbReference type="SAM" id="Phobius"/>
    </source>
</evidence>
<feature type="transmembrane region" description="Helical" evidence="9">
    <location>
        <begin position="245"/>
        <end position="268"/>
    </location>
</feature>
<keyword evidence="3" id="KW-0328">Glycosyltransferase</keyword>
<keyword evidence="11" id="KW-1185">Reference proteome</keyword>
<feature type="transmembrane region" description="Helical" evidence="9">
    <location>
        <begin position="12"/>
        <end position="34"/>
    </location>
</feature>
<evidence type="ECO:0000256" key="4">
    <source>
        <dbReference type="ARBA" id="ARBA00022679"/>
    </source>
</evidence>
<evidence type="ECO:0000256" key="2">
    <source>
        <dbReference type="ARBA" id="ARBA00022475"/>
    </source>
</evidence>
<feature type="compositionally biased region" description="Low complexity" evidence="8">
    <location>
        <begin position="555"/>
        <end position="565"/>
    </location>
</feature>
<feature type="transmembrane region" description="Helical" evidence="9">
    <location>
        <begin position="169"/>
        <end position="191"/>
    </location>
</feature>
<evidence type="ECO:0000256" key="1">
    <source>
        <dbReference type="ARBA" id="ARBA00004651"/>
    </source>
</evidence>
<evidence type="ECO:0000256" key="5">
    <source>
        <dbReference type="ARBA" id="ARBA00022692"/>
    </source>
</evidence>
<dbReference type="PANTHER" id="PTHR33908:SF11">
    <property type="entry name" value="MEMBRANE PROTEIN"/>
    <property type="match status" value="1"/>
</dbReference>
<dbReference type="AlphaFoldDB" id="A0A4Y3VV05"/>
<evidence type="ECO:0000313" key="11">
    <source>
        <dbReference type="Proteomes" id="UP000317881"/>
    </source>
</evidence>
<accession>A0A4Y3VV05</accession>